<proteinExistence type="predicted"/>
<dbReference type="RefSeq" id="WP_165180077.1">
    <property type="nucleotide sequence ID" value="NZ_JAAKZI010000001.1"/>
</dbReference>
<dbReference type="InterPro" id="IPR009937">
    <property type="entry name" value="Phage_holin_3_6"/>
</dbReference>
<keyword evidence="2" id="KW-0812">Transmembrane</keyword>
<protein>
    <submittedName>
        <fullName evidence="3">Phage holin family protein</fullName>
    </submittedName>
</protein>
<dbReference type="Pfam" id="PF07332">
    <property type="entry name" value="Phage_holin_3_6"/>
    <property type="match status" value="1"/>
</dbReference>
<reference evidence="3 4" key="1">
    <citation type="submission" date="2020-02" db="EMBL/GenBank/DDBJ databases">
        <title>Genome sequence of the type strain DSM 27180 of Arthrobacter silviterrae.</title>
        <authorList>
            <person name="Gao J."/>
            <person name="Sun J."/>
        </authorList>
    </citation>
    <scope>NUCLEOTIDE SEQUENCE [LARGE SCALE GENOMIC DNA]</scope>
    <source>
        <strain evidence="3 4">DSM 27180</strain>
    </source>
</reference>
<evidence type="ECO:0000313" key="4">
    <source>
        <dbReference type="Proteomes" id="UP000479226"/>
    </source>
</evidence>
<comment type="caution">
    <text evidence="3">The sequence shown here is derived from an EMBL/GenBank/DDBJ whole genome shotgun (WGS) entry which is preliminary data.</text>
</comment>
<feature type="transmembrane region" description="Helical" evidence="2">
    <location>
        <begin position="59"/>
        <end position="85"/>
    </location>
</feature>
<feature type="compositionally biased region" description="Basic and acidic residues" evidence="1">
    <location>
        <begin position="169"/>
        <end position="182"/>
    </location>
</feature>
<keyword evidence="4" id="KW-1185">Reference proteome</keyword>
<evidence type="ECO:0000256" key="2">
    <source>
        <dbReference type="SAM" id="Phobius"/>
    </source>
</evidence>
<keyword evidence="2" id="KW-0472">Membrane</keyword>
<organism evidence="3 4">
    <name type="scientific">Arthrobacter silviterrae</name>
    <dbReference type="NCBI Taxonomy" id="2026658"/>
    <lineage>
        <taxon>Bacteria</taxon>
        <taxon>Bacillati</taxon>
        <taxon>Actinomycetota</taxon>
        <taxon>Actinomycetes</taxon>
        <taxon>Micrococcales</taxon>
        <taxon>Micrococcaceae</taxon>
        <taxon>Arthrobacter</taxon>
    </lineage>
</organism>
<keyword evidence="2" id="KW-1133">Transmembrane helix</keyword>
<evidence type="ECO:0000313" key="3">
    <source>
        <dbReference type="EMBL" id="NGN81988.1"/>
    </source>
</evidence>
<feature type="transmembrane region" description="Helical" evidence="2">
    <location>
        <begin position="91"/>
        <end position="114"/>
    </location>
</feature>
<sequence length="279" mass="29368">MAVSPKAVQIGLNERSGSGGSTLVDAVKTASRLVPRQITDEIELAKLELGQKKDKLGGLAIYAVLALVFLVLLVIGLVVAAIAGLAVVVPLWLSALIVCAALLVLMGIAALVAFRKVRSLLPALPENAWRGIRHDLGVAKEGTAFDASTLVAPKLTAAQKKAKKAAKEAKAAAAKAERESKAAEQGPKASQQELVARTAARRKHLLEVRGELLAEANVKKQASHLADFAREKAGDKVRSQATGALTHGVETVKTRWKPLAAFAVSAVACAVLLRKLFKH</sequence>
<name>A0ABX0D526_9MICC</name>
<evidence type="ECO:0000256" key="1">
    <source>
        <dbReference type="SAM" id="MobiDB-lite"/>
    </source>
</evidence>
<feature type="region of interest" description="Disordered" evidence="1">
    <location>
        <begin position="169"/>
        <end position="194"/>
    </location>
</feature>
<gene>
    <name evidence="3" type="ORF">G6N77_00705</name>
</gene>
<dbReference type="EMBL" id="JAAKZI010000001">
    <property type="protein sequence ID" value="NGN81988.1"/>
    <property type="molecule type" value="Genomic_DNA"/>
</dbReference>
<accession>A0ABX0D526</accession>
<dbReference type="Proteomes" id="UP000479226">
    <property type="component" value="Unassembled WGS sequence"/>
</dbReference>